<feature type="region of interest" description="Disordered" evidence="10">
    <location>
        <begin position="71"/>
        <end position="107"/>
    </location>
</feature>
<feature type="domain" description="PH" evidence="11">
    <location>
        <begin position="202"/>
        <end position="294"/>
    </location>
</feature>
<organism evidence="13 14">
    <name type="scientific">Powellomyces hirtus</name>
    <dbReference type="NCBI Taxonomy" id="109895"/>
    <lineage>
        <taxon>Eukaryota</taxon>
        <taxon>Fungi</taxon>
        <taxon>Fungi incertae sedis</taxon>
        <taxon>Chytridiomycota</taxon>
        <taxon>Chytridiomycota incertae sedis</taxon>
        <taxon>Chytridiomycetes</taxon>
        <taxon>Spizellomycetales</taxon>
        <taxon>Powellomycetaceae</taxon>
        <taxon>Powellomyces</taxon>
    </lineage>
</organism>
<dbReference type="Pfam" id="PF15409">
    <property type="entry name" value="PH_8"/>
    <property type="match status" value="1"/>
</dbReference>
<dbReference type="PROSITE" id="PS50866">
    <property type="entry name" value="GOLD"/>
    <property type="match status" value="1"/>
</dbReference>
<dbReference type="InterPro" id="IPR011993">
    <property type="entry name" value="PH-like_dom_sf"/>
</dbReference>
<evidence type="ECO:0000256" key="8">
    <source>
        <dbReference type="RuleBase" id="RU003844"/>
    </source>
</evidence>
<dbReference type="PROSITE" id="PS01013">
    <property type="entry name" value="OSBP"/>
    <property type="match status" value="1"/>
</dbReference>
<accession>A0A507DW93</accession>
<dbReference type="SUPFAM" id="SSF101576">
    <property type="entry name" value="Supernatant protein factor (SPF), C-terminal domain"/>
    <property type="match status" value="1"/>
</dbReference>
<comment type="similarity">
    <text evidence="2 8">Belongs to the OSBP family.</text>
</comment>
<keyword evidence="14" id="KW-1185">Reference proteome</keyword>
<feature type="coiled-coil region" evidence="9">
    <location>
        <begin position="855"/>
        <end position="885"/>
    </location>
</feature>
<dbReference type="Gene3D" id="2.30.29.30">
    <property type="entry name" value="Pleckstrin-homology domain (PH domain)/Phosphotyrosine-binding domain (PTB)"/>
    <property type="match status" value="1"/>
</dbReference>
<dbReference type="PROSITE" id="PS50003">
    <property type="entry name" value="PH_DOMAIN"/>
    <property type="match status" value="1"/>
</dbReference>
<evidence type="ECO:0000256" key="9">
    <source>
        <dbReference type="SAM" id="Coils"/>
    </source>
</evidence>
<evidence type="ECO:0000256" key="3">
    <source>
        <dbReference type="ARBA" id="ARBA00022448"/>
    </source>
</evidence>
<dbReference type="GO" id="GO:0005886">
    <property type="term" value="C:plasma membrane"/>
    <property type="evidence" value="ECO:0007669"/>
    <property type="project" value="TreeGrafter"/>
</dbReference>
<dbReference type="GO" id="GO:0006887">
    <property type="term" value="P:exocytosis"/>
    <property type="evidence" value="ECO:0007669"/>
    <property type="project" value="TreeGrafter"/>
</dbReference>
<evidence type="ECO:0000256" key="10">
    <source>
        <dbReference type="SAM" id="MobiDB-lite"/>
    </source>
</evidence>
<protein>
    <recommendedName>
        <fullName evidence="15">PH domain-containing protein</fullName>
    </recommendedName>
</protein>
<dbReference type="InterPro" id="IPR000648">
    <property type="entry name" value="Oxysterol-bd"/>
</dbReference>
<evidence type="ECO:0000256" key="2">
    <source>
        <dbReference type="ARBA" id="ARBA00008842"/>
    </source>
</evidence>
<evidence type="ECO:0000256" key="1">
    <source>
        <dbReference type="ARBA" id="ARBA00004496"/>
    </source>
</evidence>
<keyword evidence="5" id="KW-0597">Phosphoprotein</keyword>
<dbReference type="GO" id="GO:0032934">
    <property type="term" value="F:sterol binding"/>
    <property type="evidence" value="ECO:0007669"/>
    <property type="project" value="TreeGrafter"/>
</dbReference>
<dbReference type="InterPro" id="IPR009038">
    <property type="entry name" value="GOLD_dom"/>
</dbReference>
<dbReference type="GO" id="GO:0030011">
    <property type="term" value="P:maintenance of cell polarity"/>
    <property type="evidence" value="ECO:0007669"/>
    <property type="project" value="TreeGrafter"/>
</dbReference>
<evidence type="ECO:0000313" key="13">
    <source>
        <dbReference type="EMBL" id="TPX55228.1"/>
    </source>
</evidence>
<dbReference type="GO" id="GO:0006897">
    <property type="term" value="P:endocytosis"/>
    <property type="evidence" value="ECO:0007669"/>
    <property type="project" value="TreeGrafter"/>
</dbReference>
<gene>
    <name evidence="13" type="ORF">PhCBS80983_g05509</name>
</gene>
<dbReference type="GO" id="GO:0097038">
    <property type="term" value="C:perinuclear endoplasmic reticulum"/>
    <property type="evidence" value="ECO:0007669"/>
    <property type="project" value="TreeGrafter"/>
</dbReference>
<dbReference type="STRING" id="109895.A0A507DW93"/>
<comment type="caution">
    <text evidence="13">The sequence shown here is derived from an EMBL/GenBank/DDBJ whole genome shotgun (WGS) entry which is preliminary data.</text>
</comment>
<dbReference type="Gene3D" id="2.60.120.680">
    <property type="entry name" value="GOLD domain"/>
    <property type="match status" value="1"/>
</dbReference>
<keyword evidence="4" id="KW-0963">Cytoplasm</keyword>
<evidence type="ECO:0000256" key="6">
    <source>
        <dbReference type="ARBA" id="ARBA00023055"/>
    </source>
</evidence>
<feature type="domain" description="GOLD" evidence="12">
    <location>
        <begin position="1"/>
        <end position="191"/>
    </location>
</feature>
<comment type="subcellular location">
    <subcellularLocation>
        <location evidence="1">Cytoplasm</location>
    </subcellularLocation>
</comment>
<evidence type="ECO:0000256" key="7">
    <source>
        <dbReference type="ARBA" id="ARBA00023121"/>
    </source>
</evidence>
<evidence type="ECO:0000256" key="5">
    <source>
        <dbReference type="ARBA" id="ARBA00022553"/>
    </source>
</evidence>
<dbReference type="GO" id="GO:0005829">
    <property type="term" value="C:cytosol"/>
    <property type="evidence" value="ECO:0007669"/>
    <property type="project" value="TreeGrafter"/>
</dbReference>
<dbReference type="InterPro" id="IPR018494">
    <property type="entry name" value="Oxysterol-bd_CS"/>
</dbReference>
<proteinExistence type="inferred from homology"/>
<dbReference type="SMART" id="SM00233">
    <property type="entry name" value="PH"/>
    <property type="match status" value="1"/>
</dbReference>
<dbReference type="GO" id="GO:0035621">
    <property type="term" value="P:ER to Golgi ceramide transport"/>
    <property type="evidence" value="ECO:0007669"/>
    <property type="project" value="TreeGrafter"/>
</dbReference>
<dbReference type="Proteomes" id="UP000318582">
    <property type="component" value="Unassembled WGS sequence"/>
</dbReference>
<keyword evidence="6" id="KW-0445">Lipid transport</keyword>
<dbReference type="Gene3D" id="2.40.160.120">
    <property type="match status" value="1"/>
</dbReference>
<dbReference type="SUPFAM" id="SSF144000">
    <property type="entry name" value="Oxysterol-binding protein-like"/>
    <property type="match status" value="1"/>
</dbReference>
<dbReference type="EMBL" id="QEAQ01000120">
    <property type="protein sequence ID" value="TPX55228.1"/>
    <property type="molecule type" value="Genomic_DNA"/>
</dbReference>
<feature type="compositionally biased region" description="Acidic residues" evidence="10">
    <location>
        <begin position="479"/>
        <end position="491"/>
    </location>
</feature>
<dbReference type="InterPro" id="IPR036598">
    <property type="entry name" value="GOLD_dom_sf"/>
</dbReference>
<feature type="region of interest" description="Disordered" evidence="10">
    <location>
        <begin position="479"/>
        <end position="547"/>
    </location>
</feature>
<dbReference type="InterPro" id="IPR037239">
    <property type="entry name" value="OSBP_sf"/>
</dbReference>
<keyword evidence="3" id="KW-0813">Transport</keyword>
<sequence>MQEVTIRQRSAFKHFVNVEQPGKELCWNFFTRRKNISFGLYKKINRPYSDTGTYVLQSGAKGEFGKSFVVTGDGDTERTSAPGSPKLLPTRSRGNSASAGTPDSEYAPSLASIRDAASGKSFVDSDTLRRKKKDAFIDPELTEIMPVTHYESSKFTVKGSYFVEEPGSYVLLWDNSFSVNTSKKLFFFVALKDVEPSQVPPRKEFENWLLKKGDKKLQGFHKRWVTVDSVGVLSYYKNPGSFCRGSADLAKATVHLDRERLLIDIDSGEQQFYFKAPSPQEFVSWVQILQRFTLAKSIHSFHLDNEDGSQKLIPDDETEVKWKRSSKGGLDPDLGDVQQQAENMVITLTNELGRLRDVVETSRGRNQTKDLNVILNSITDVIANALSNANGMQRQLVSYGETVRSQRERAHDATQQTEAAFQACLADNNRVRRRFGLEPVTMASFLLSASSTSLARNHMNKAGSITSSLRDDEFFDAEEGAQDSDDDDSDTDSMHEAEAAMSSDDEDVPSEGSRSRQGSFQSDSGRTAPASVKNEVPGPVSPIKQKPLIRRTRLPAPTISMQNISIMSLIRNNAGKDLSTVAMPIALNEPLNLLQKLCEELEYSELLDQAAATSDPVTRLSIMAAFAVSAYASTVHRAGRKPFNPLLGETYECIRDDKGFKFIAEKVSHHPPVMACHADAPNYQFFQDNQVKTKFWGKSMELIPSGIVHVKFPAYEEHYTWNKVTTCMRNVFSSNRYLEHYGTLKITSLSTGHTCELTFKESGYFSSTKNEISGFVNGPNGQKLMSLSGNWDKSLQRFQDSAPNALEVIWRARPNPAHQAEIYGFTQFAVELNELTPDLQGLLPNTDTRYRPDQRMYEEGRADEAEAEKQRLEQKQRDYRKELESRGQAWTPQWFSSKAGDEWQYHGGYWEKRGKFTPKIELW</sequence>
<dbReference type="GO" id="GO:0034727">
    <property type="term" value="P:piecemeal microautophagy of the nucleus"/>
    <property type="evidence" value="ECO:0007669"/>
    <property type="project" value="TreeGrafter"/>
</dbReference>
<evidence type="ECO:0008006" key="15">
    <source>
        <dbReference type="Google" id="ProtNLM"/>
    </source>
</evidence>
<reference evidence="13 14" key="1">
    <citation type="journal article" date="2019" name="Sci. Rep.">
        <title>Comparative genomics of chytrid fungi reveal insights into the obligate biotrophic and pathogenic lifestyle of Synchytrium endobioticum.</title>
        <authorList>
            <person name="van de Vossenberg B.T.L.H."/>
            <person name="Warris S."/>
            <person name="Nguyen H.D.T."/>
            <person name="van Gent-Pelzer M.P.E."/>
            <person name="Joly D.L."/>
            <person name="van de Geest H.C."/>
            <person name="Bonants P.J.M."/>
            <person name="Smith D.S."/>
            <person name="Levesque C.A."/>
            <person name="van der Lee T.A.J."/>
        </authorList>
    </citation>
    <scope>NUCLEOTIDE SEQUENCE [LARGE SCALE GENOMIC DNA]</scope>
    <source>
        <strain evidence="13 14">CBS 809.83</strain>
    </source>
</reference>
<dbReference type="PANTHER" id="PTHR10972">
    <property type="entry name" value="OXYSTEROL-BINDING PROTEIN-RELATED"/>
    <property type="match status" value="1"/>
</dbReference>
<dbReference type="Gene3D" id="3.30.70.3490">
    <property type="match status" value="1"/>
</dbReference>
<dbReference type="GO" id="GO:0032541">
    <property type="term" value="C:cortical endoplasmic reticulum"/>
    <property type="evidence" value="ECO:0007669"/>
    <property type="project" value="TreeGrafter"/>
</dbReference>
<evidence type="ECO:0000256" key="4">
    <source>
        <dbReference type="ARBA" id="ARBA00022490"/>
    </source>
</evidence>
<dbReference type="AlphaFoldDB" id="A0A507DW93"/>
<dbReference type="Pfam" id="PF01237">
    <property type="entry name" value="Oxysterol_BP"/>
    <property type="match status" value="1"/>
</dbReference>
<feature type="compositionally biased region" description="Polar residues" evidence="10">
    <location>
        <begin position="92"/>
        <end position="101"/>
    </location>
</feature>
<keyword evidence="7" id="KW-0446">Lipid-binding</keyword>
<name>A0A507DW93_9FUNG</name>
<dbReference type="GO" id="GO:0120009">
    <property type="term" value="P:intermembrane lipid transfer"/>
    <property type="evidence" value="ECO:0007669"/>
    <property type="project" value="UniProtKB-ARBA"/>
</dbReference>
<evidence type="ECO:0000313" key="14">
    <source>
        <dbReference type="Proteomes" id="UP000318582"/>
    </source>
</evidence>
<feature type="compositionally biased region" description="Polar residues" evidence="10">
    <location>
        <begin position="515"/>
        <end position="525"/>
    </location>
</feature>
<dbReference type="SUPFAM" id="SSF50729">
    <property type="entry name" value="PH domain-like"/>
    <property type="match status" value="1"/>
</dbReference>
<dbReference type="InterPro" id="IPR041680">
    <property type="entry name" value="PH_8"/>
</dbReference>
<evidence type="ECO:0000259" key="11">
    <source>
        <dbReference type="PROSITE" id="PS50003"/>
    </source>
</evidence>
<keyword evidence="9" id="KW-0175">Coiled coil</keyword>
<dbReference type="InterPro" id="IPR001849">
    <property type="entry name" value="PH_domain"/>
</dbReference>
<dbReference type="PANTHER" id="PTHR10972:SF203">
    <property type="entry name" value="OXYSTEROL-BINDING PROTEIN HOMOLOG 3"/>
    <property type="match status" value="1"/>
</dbReference>
<dbReference type="FunFam" id="2.40.160.120:FF:000001">
    <property type="entry name" value="Oxysterol-binding protein"/>
    <property type="match status" value="1"/>
</dbReference>
<evidence type="ECO:0000259" key="12">
    <source>
        <dbReference type="PROSITE" id="PS50866"/>
    </source>
</evidence>